<dbReference type="Gene3D" id="3.40.50.1580">
    <property type="entry name" value="Nucleoside phosphorylase domain"/>
    <property type="match status" value="1"/>
</dbReference>
<comment type="function">
    <text evidence="4">Purine nucleoside phosphorylase which is highly specific for 6-oxopurine nucleosides. Cleaves guanosine or inosine to respective bases and sugar-1-phosphate molecules. Involved in purine salvage.</text>
</comment>
<dbReference type="PANTHER" id="PTHR42679:SF2">
    <property type="entry name" value="S-METHYL-5'-THIOADENOSINE PHOSPHORYLASE"/>
    <property type="match status" value="1"/>
</dbReference>
<keyword evidence="1 4" id="KW-0328">Glycosyltransferase</keyword>
<feature type="binding site" evidence="4">
    <location>
        <begin position="209"/>
        <end position="211"/>
    </location>
    <ligand>
        <name>substrate</name>
    </ligand>
</feature>
<name>A0A4R1REG3_HYDET</name>
<reference evidence="6 7" key="1">
    <citation type="submission" date="2019-03" db="EMBL/GenBank/DDBJ databases">
        <title>Genomic Encyclopedia of Type Strains, Phase IV (KMG-IV): sequencing the most valuable type-strain genomes for metagenomic binning, comparative biology and taxonomic classification.</title>
        <authorList>
            <person name="Goeker M."/>
        </authorList>
    </citation>
    <scope>NUCLEOTIDE SEQUENCE [LARGE SCALE GENOMIC DNA]</scope>
    <source>
        <strain evidence="6 7">LX-B</strain>
    </source>
</reference>
<dbReference type="InterPro" id="IPR000845">
    <property type="entry name" value="Nucleoside_phosphorylase_d"/>
</dbReference>
<sequence>MNEIKLAVIGGSGVYQPAMLDDVSEVAVETPYGEIRPMVGKIAGRQVAFLARHGREHSLLPHQLNYRANIWGLKSLGVERIIATTAVGSLREELAPGALVLVDQFLDFTKQRPLTFFESGEVHRAHIDVTEPYCPDLRRQLEGAATSAGIAVHSGGCYVCAEGPRYETAAEIRMYSQLGGAVVGMTGVPEVVLARELGICYAGVSMVTNWAAGISPIRLDHADVVQIMNEHGQKIVNLIIGCYQAIGAVSDCGCRRGSEGKE</sequence>
<comment type="pathway">
    <text evidence="4">Purine metabolism; purine nucleoside salvage.</text>
</comment>
<feature type="binding site" evidence="4">
    <location>
        <position position="186"/>
    </location>
    <ligand>
        <name>phosphate</name>
        <dbReference type="ChEBI" id="CHEBI:43474"/>
    </ligand>
</feature>
<feature type="site" description="Important for substrate specificity" evidence="4">
    <location>
        <position position="167"/>
    </location>
</feature>
<evidence type="ECO:0000256" key="4">
    <source>
        <dbReference type="HAMAP-Rule" id="MF_01963"/>
    </source>
</evidence>
<keyword evidence="2 4" id="KW-0808">Transferase</keyword>
<comment type="miscellaneous">
    <text evidence="4">Although this enzyme belongs to the family of MTA phosphorylases based on sequence homology, it has been shown that conserved amino acid substitutions in the substrate binding pocket convert the substrate specificity of this enzyme from 6-aminopurines to 6-oxopurines.</text>
</comment>
<dbReference type="NCBIfam" id="NF006599">
    <property type="entry name" value="PRK09136.1"/>
    <property type="match status" value="1"/>
</dbReference>
<dbReference type="EC" id="2.4.2.1" evidence="4"/>
<dbReference type="EMBL" id="SLUN01000019">
    <property type="protein sequence ID" value="TCL64291.1"/>
    <property type="molecule type" value="Genomic_DNA"/>
</dbReference>
<evidence type="ECO:0000259" key="5">
    <source>
        <dbReference type="Pfam" id="PF01048"/>
    </source>
</evidence>
<feature type="site" description="Important for substrate specificity" evidence="4">
    <location>
        <position position="221"/>
    </location>
</feature>
<dbReference type="GO" id="GO:0006166">
    <property type="term" value="P:purine ribonucleoside salvage"/>
    <property type="evidence" value="ECO:0007669"/>
    <property type="project" value="UniProtKB-UniRule"/>
</dbReference>
<comment type="similarity">
    <text evidence="4">Belongs to the PNP/MTAP phosphorylase family. MTAP subfamily.</text>
</comment>
<evidence type="ECO:0000313" key="6">
    <source>
        <dbReference type="EMBL" id="TCL64291.1"/>
    </source>
</evidence>
<dbReference type="GO" id="GO:0017061">
    <property type="term" value="F:S-methyl-5-thioadenosine phosphorylase activity"/>
    <property type="evidence" value="ECO:0007669"/>
    <property type="project" value="InterPro"/>
</dbReference>
<dbReference type="AlphaFoldDB" id="A0A4R1REG3"/>
<accession>A0A4R1REG3</accession>
<comment type="subunit">
    <text evidence="4">Homohexamer. Dimer of a homotrimer.</text>
</comment>
<evidence type="ECO:0000256" key="1">
    <source>
        <dbReference type="ARBA" id="ARBA00022676"/>
    </source>
</evidence>
<comment type="catalytic activity">
    <reaction evidence="4">
        <text>a purine D-ribonucleoside + phosphate = a purine nucleobase + alpha-D-ribose 1-phosphate</text>
        <dbReference type="Rhea" id="RHEA:19805"/>
        <dbReference type="ChEBI" id="CHEBI:26386"/>
        <dbReference type="ChEBI" id="CHEBI:43474"/>
        <dbReference type="ChEBI" id="CHEBI:57720"/>
        <dbReference type="ChEBI" id="CHEBI:142355"/>
        <dbReference type="EC" id="2.4.2.1"/>
    </reaction>
</comment>
<proteinExistence type="inferred from homology"/>
<comment type="caution">
    <text evidence="6">The sequence shown here is derived from an EMBL/GenBank/DDBJ whole genome shotgun (WGS) entry which is preliminary data.</text>
</comment>
<evidence type="ECO:0000256" key="3">
    <source>
        <dbReference type="ARBA" id="ARBA00022726"/>
    </source>
</evidence>
<dbReference type="NCBIfam" id="TIGR01694">
    <property type="entry name" value="MTAP"/>
    <property type="match status" value="1"/>
</dbReference>
<feature type="binding site" evidence="4">
    <location>
        <position position="185"/>
    </location>
    <ligand>
        <name>substrate</name>
    </ligand>
</feature>
<dbReference type="RefSeq" id="WP_132015238.1">
    <property type="nucleotide sequence ID" value="NZ_SLUN01000019.1"/>
</dbReference>
<dbReference type="GO" id="GO:0019509">
    <property type="term" value="P:L-methionine salvage from methylthioadenosine"/>
    <property type="evidence" value="ECO:0007669"/>
    <property type="project" value="TreeGrafter"/>
</dbReference>
<feature type="binding site" evidence="4">
    <location>
        <position position="12"/>
    </location>
    <ligand>
        <name>phosphate</name>
        <dbReference type="ChEBI" id="CHEBI:43474"/>
    </ligand>
</feature>
<gene>
    <name evidence="6" type="ORF">EDC14_101997</name>
</gene>
<dbReference type="PANTHER" id="PTHR42679">
    <property type="entry name" value="S-METHYL-5'-THIOADENOSINE PHOSPHORYLASE"/>
    <property type="match status" value="1"/>
</dbReference>
<dbReference type="InterPro" id="IPR035994">
    <property type="entry name" value="Nucleoside_phosphorylase_sf"/>
</dbReference>
<organism evidence="6 7">
    <name type="scientific">Hydrogenispora ethanolica</name>
    <dbReference type="NCBI Taxonomy" id="1082276"/>
    <lineage>
        <taxon>Bacteria</taxon>
        <taxon>Bacillati</taxon>
        <taxon>Bacillota</taxon>
        <taxon>Hydrogenispora</taxon>
    </lineage>
</organism>
<dbReference type="Pfam" id="PF01048">
    <property type="entry name" value="PNP_UDP_1"/>
    <property type="match status" value="1"/>
</dbReference>
<feature type="binding site" evidence="4">
    <location>
        <begin position="52"/>
        <end position="53"/>
    </location>
    <ligand>
        <name>phosphate</name>
        <dbReference type="ChEBI" id="CHEBI:43474"/>
    </ligand>
</feature>
<dbReference type="SUPFAM" id="SSF53167">
    <property type="entry name" value="Purine and uridine phosphorylases"/>
    <property type="match status" value="1"/>
</dbReference>
<dbReference type="HAMAP" id="MF_01963">
    <property type="entry name" value="MTAP"/>
    <property type="match status" value="1"/>
</dbReference>
<feature type="domain" description="Nucleoside phosphorylase" evidence="5">
    <location>
        <begin position="5"/>
        <end position="239"/>
    </location>
</feature>
<dbReference type="UniPathway" id="UPA00606"/>
<dbReference type="FunFam" id="3.40.50.1580:FF:000012">
    <property type="entry name" value="Probable 6-oxopurine nucleoside phosphorylase"/>
    <property type="match status" value="1"/>
</dbReference>
<keyword evidence="7" id="KW-1185">Reference proteome</keyword>
<dbReference type="Proteomes" id="UP000295008">
    <property type="component" value="Unassembled WGS sequence"/>
</dbReference>
<dbReference type="InterPro" id="IPR010044">
    <property type="entry name" value="MTAP"/>
</dbReference>
<dbReference type="CDD" id="cd09010">
    <property type="entry name" value="MTAP_SsMTAPII_like_MTIP"/>
    <property type="match status" value="1"/>
</dbReference>
<dbReference type="GO" id="GO:0005829">
    <property type="term" value="C:cytosol"/>
    <property type="evidence" value="ECO:0007669"/>
    <property type="project" value="TreeGrafter"/>
</dbReference>
<evidence type="ECO:0000256" key="2">
    <source>
        <dbReference type="ARBA" id="ARBA00022679"/>
    </source>
</evidence>
<protein>
    <recommendedName>
        <fullName evidence="4">Probable 6-oxopurine nucleoside phosphorylase</fullName>
        <ecNumber evidence="4">2.4.2.1</ecNumber>
    </recommendedName>
    <alternativeName>
        <fullName evidence="4">Purine nucleoside phosphorylase</fullName>
        <shortName evidence="4">PNP</shortName>
    </alternativeName>
</protein>
<dbReference type="OrthoDB" id="1523230at2"/>
<evidence type="ECO:0000313" key="7">
    <source>
        <dbReference type="Proteomes" id="UP000295008"/>
    </source>
</evidence>
<feature type="binding site" evidence="4">
    <location>
        <begin position="85"/>
        <end position="86"/>
    </location>
    <ligand>
        <name>phosphate</name>
        <dbReference type="ChEBI" id="CHEBI:43474"/>
    </ligand>
</feature>
<keyword evidence="3 4" id="KW-0660">Purine salvage</keyword>